<sequence>MKTKEGEKKEKNILNLVDLGLGTTNEDFRNLIKSSEEVGQAVGAVMSMVSNMDRLPDKKQAYSKILSVLALVAGPMLDGAREANTAYNVKFERPTEQNQRLKAHLSELNAIKNNTKLEEEIRAVSKELGVPLPIETKMLPRTKEDIDEEIELFAKKLKKLKAEQRTHKKEEKSRP</sequence>
<organism evidence="2">
    <name type="scientific">marine sediment metagenome</name>
    <dbReference type="NCBI Taxonomy" id="412755"/>
    <lineage>
        <taxon>unclassified sequences</taxon>
        <taxon>metagenomes</taxon>
        <taxon>ecological metagenomes</taxon>
    </lineage>
</organism>
<dbReference type="AlphaFoldDB" id="A0A0F9HV54"/>
<feature type="coiled-coil region" evidence="1">
    <location>
        <begin position="143"/>
        <end position="170"/>
    </location>
</feature>
<dbReference type="EMBL" id="LAZR01021365">
    <property type="protein sequence ID" value="KKL85580.1"/>
    <property type="molecule type" value="Genomic_DNA"/>
</dbReference>
<evidence type="ECO:0000256" key="1">
    <source>
        <dbReference type="SAM" id="Coils"/>
    </source>
</evidence>
<gene>
    <name evidence="2" type="ORF">LCGC14_1953300</name>
</gene>
<proteinExistence type="predicted"/>
<evidence type="ECO:0000313" key="2">
    <source>
        <dbReference type="EMBL" id="KKL85580.1"/>
    </source>
</evidence>
<keyword evidence="1" id="KW-0175">Coiled coil</keyword>
<protein>
    <submittedName>
        <fullName evidence="2">Uncharacterized protein</fullName>
    </submittedName>
</protein>
<comment type="caution">
    <text evidence="2">The sequence shown here is derived from an EMBL/GenBank/DDBJ whole genome shotgun (WGS) entry which is preliminary data.</text>
</comment>
<reference evidence="2" key="1">
    <citation type="journal article" date="2015" name="Nature">
        <title>Complex archaea that bridge the gap between prokaryotes and eukaryotes.</title>
        <authorList>
            <person name="Spang A."/>
            <person name="Saw J.H."/>
            <person name="Jorgensen S.L."/>
            <person name="Zaremba-Niedzwiedzka K."/>
            <person name="Martijn J."/>
            <person name="Lind A.E."/>
            <person name="van Eijk R."/>
            <person name="Schleper C."/>
            <person name="Guy L."/>
            <person name="Ettema T.J."/>
        </authorList>
    </citation>
    <scope>NUCLEOTIDE SEQUENCE</scope>
</reference>
<accession>A0A0F9HV54</accession>
<name>A0A0F9HV54_9ZZZZ</name>